<feature type="region of interest" description="Disordered" evidence="1">
    <location>
        <begin position="1"/>
        <end position="46"/>
    </location>
</feature>
<dbReference type="AlphaFoldDB" id="A0AAE3SWW1"/>
<evidence type="ECO:0000313" key="3">
    <source>
        <dbReference type="Proteomes" id="UP001208771"/>
    </source>
</evidence>
<dbReference type="EMBL" id="JANFPI010000009">
    <property type="protein sequence ID" value="MCX8999607.1"/>
    <property type="molecule type" value="Genomic_DNA"/>
</dbReference>
<keyword evidence="3" id="KW-1185">Reference proteome</keyword>
<proteinExistence type="predicted"/>
<protein>
    <submittedName>
        <fullName evidence="2">Uncharacterized protein</fullName>
    </submittedName>
</protein>
<organism evidence="2 3">
    <name type="scientific">Ectorhizobium quercum</name>
    <dbReference type="NCBI Taxonomy" id="2965071"/>
    <lineage>
        <taxon>Bacteria</taxon>
        <taxon>Pseudomonadati</taxon>
        <taxon>Pseudomonadota</taxon>
        <taxon>Alphaproteobacteria</taxon>
        <taxon>Hyphomicrobiales</taxon>
        <taxon>Rhizobiaceae</taxon>
        <taxon>Ectorhizobium</taxon>
    </lineage>
</organism>
<name>A0AAE3SWW1_9HYPH</name>
<accession>A0AAE3SWW1</accession>
<sequence length="46" mass="4877">MAKGQMRGNREIRKPKKDKTETAPPPPAPGTQVKLAGGTSGFGKKK</sequence>
<gene>
    <name evidence="2" type="ORF">NOF55_21100</name>
</gene>
<dbReference type="Proteomes" id="UP001208771">
    <property type="component" value="Unassembled WGS sequence"/>
</dbReference>
<reference evidence="2" key="1">
    <citation type="submission" date="2022-07" db="EMBL/GenBank/DDBJ databases">
        <title>Ectorhizobium quercum gen.nov., sp. nov.</title>
        <authorList>
            <person name="Ma T."/>
            <person name="Li Y."/>
        </authorList>
    </citation>
    <scope>NUCLEOTIDE SEQUENCE</scope>
    <source>
        <strain evidence="2">BDR2-2</strain>
    </source>
</reference>
<dbReference type="RefSeq" id="WP_306413099.1">
    <property type="nucleotide sequence ID" value="NZ_JANFPI010000009.1"/>
</dbReference>
<evidence type="ECO:0000313" key="2">
    <source>
        <dbReference type="EMBL" id="MCX8999607.1"/>
    </source>
</evidence>
<comment type="caution">
    <text evidence="2">The sequence shown here is derived from an EMBL/GenBank/DDBJ whole genome shotgun (WGS) entry which is preliminary data.</text>
</comment>
<evidence type="ECO:0000256" key="1">
    <source>
        <dbReference type="SAM" id="MobiDB-lite"/>
    </source>
</evidence>